<keyword evidence="8" id="KW-1185">Reference proteome</keyword>
<evidence type="ECO:0000313" key="7">
    <source>
        <dbReference type="EMBL" id="ANK61924.1"/>
    </source>
</evidence>
<organism evidence="7 8">
    <name type="scientific">Loigolactobacillus backii</name>
    <dbReference type="NCBI Taxonomy" id="375175"/>
    <lineage>
        <taxon>Bacteria</taxon>
        <taxon>Bacillati</taxon>
        <taxon>Bacillota</taxon>
        <taxon>Bacilli</taxon>
        <taxon>Lactobacillales</taxon>
        <taxon>Lactobacillaceae</taxon>
        <taxon>Loigolactobacillus</taxon>
    </lineage>
</organism>
<evidence type="ECO:0008006" key="9">
    <source>
        <dbReference type="Google" id="ProtNLM"/>
    </source>
</evidence>
<dbReference type="Pfam" id="PF13440">
    <property type="entry name" value="Polysacc_synt_3"/>
    <property type="match status" value="1"/>
</dbReference>
<dbReference type="OrthoDB" id="9770347at2"/>
<evidence type="ECO:0000313" key="8">
    <source>
        <dbReference type="Proteomes" id="UP000078582"/>
    </source>
</evidence>
<dbReference type="STRING" id="375175.AYR53_03560"/>
<keyword evidence="6" id="KW-0472">Membrane</keyword>
<evidence type="ECO:0000256" key="1">
    <source>
        <dbReference type="ARBA" id="ARBA00004651"/>
    </source>
</evidence>
<dbReference type="EMBL" id="CP014873">
    <property type="protein sequence ID" value="ANK61924.1"/>
    <property type="molecule type" value="Genomic_DNA"/>
</dbReference>
<dbReference type="PANTHER" id="PTHR30250:SF10">
    <property type="entry name" value="LIPOPOLYSACCHARIDE BIOSYNTHESIS PROTEIN WZXC"/>
    <property type="match status" value="1"/>
</dbReference>
<keyword evidence="4" id="KW-0812">Transmembrane</keyword>
<name>A0A192GZG3_9LACO</name>
<evidence type="ECO:0000256" key="5">
    <source>
        <dbReference type="ARBA" id="ARBA00022989"/>
    </source>
</evidence>
<dbReference type="Proteomes" id="UP000078582">
    <property type="component" value="Chromosome"/>
</dbReference>
<evidence type="ECO:0000256" key="2">
    <source>
        <dbReference type="ARBA" id="ARBA00007430"/>
    </source>
</evidence>
<dbReference type="InterPro" id="IPR050833">
    <property type="entry name" value="Poly_Biosynth_Transport"/>
</dbReference>
<evidence type="ECO:0000256" key="4">
    <source>
        <dbReference type="ARBA" id="ARBA00022692"/>
    </source>
</evidence>
<dbReference type="CDD" id="cd13127">
    <property type="entry name" value="MATE_tuaB_like"/>
    <property type="match status" value="1"/>
</dbReference>
<sequence>MAQPTSLRLKAINGFLWTGVELLGNQGLKLVIQIFLARLLIPADFGVIGMINIFIALSQSLIDSGFQNALIREKKITMRACTTVFVFNILCAALLYGLLFASAPLIADFYKTGILVPVIRVVSSILLINSLSLISRTILARELNFKVQMKITLTGSVVSGGLAIGLALAGFGVWSIVWQMVVTQIWQTIGFMIAAKWWPKWEFDFKALKKMYSFGWKLTAAGLINTTYNNLLYVVIGRFFSVTTLGYFTNAEKISQMTTDSTTVAIQKVSYPALSKIQSDKVALHNGYRRVILHTIYFIFPLMIGIGALSKPILVLVFGQQWAPAAPFLLPLCLAGIFFPLQAINLNILQIFGRSDLFLRLEVIKKGVGLGLFGLVYLLQLNIMVLIWLLVVHALFSFVLDSFYSGRFVSYTTFQQIKDSLVILGLSGFMGVSVAGLHYFLGQITWINLMIEVTFGVGIYLVGSHLLRINEFKSYLAIFGRLFQTGFKDRFMKKGAISDDEDS</sequence>
<comment type="subcellular location">
    <subcellularLocation>
        <location evidence="1">Cell membrane</location>
        <topology evidence="1">Multi-pass membrane protein</topology>
    </subcellularLocation>
</comment>
<dbReference type="PANTHER" id="PTHR30250">
    <property type="entry name" value="PST FAMILY PREDICTED COLANIC ACID TRANSPORTER"/>
    <property type="match status" value="1"/>
</dbReference>
<protein>
    <recommendedName>
        <fullName evidence="9">Lipopolysaccharide biosynthesis protein</fullName>
    </recommendedName>
</protein>
<dbReference type="RefSeq" id="WP_068225818.1">
    <property type="nucleotide sequence ID" value="NZ_CP014623.1"/>
</dbReference>
<keyword evidence="5" id="KW-1133">Transmembrane helix</keyword>
<reference evidence="7 8" key="1">
    <citation type="submission" date="2016-03" db="EMBL/GenBank/DDBJ databases">
        <title>Pediococcus and Lactobacillus from brewery environment - whole genome sequencing and assembly.</title>
        <authorList>
            <person name="Behr J."/>
            <person name="Geissler A.J."/>
            <person name="Vogel R.F."/>
        </authorList>
    </citation>
    <scope>NUCLEOTIDE SEQUENCE [LARGE SCALE GENOMIC DNA]</scope>
    <source>
        <strain evidence="7 8">TMW 1.1989</strain>
    </source>
</reference>
<dbReference type="KEGG" id="lbt:AYR52_09670"/>
<proteinExistence type="inferred from homology"/>
<dbReference type="GO" id="GO:0005886">
    <property type="term" value="C:plasma membrane"/>
    <property type="evidence" value="ECO:0007669"/>
    <property type="project" value="UniProtKB-SubCell"/>
</dbReference>
<keyword evidence="3" id="KW-1003">Cell membrane</keyword>
<comment type="similarity">
    <text evidence="2">Belongs to the polysaccharide synthase family.</text>
</comment>
<evidence type="ECO:0000256" key="3">
    <source>
        <dbReference type="ARBA" id="ARBA00022475"/>
    </source>
</evidence>
<evidence type="ECO:0000256" key="6">
    <source>
        <dbReference type="ARBA" id="ARBA00023136"/>
    </source>
</evidence>
<dbReference type="GeneID" id="42981316"/>
<gene>
    <name evidence="7" type="ORF">AYR53_03560</name>
</gene>
<dbReference type="AlphaFoldDB" id="A0A192GZG3"/>
<accession>A0A192GZG3</accession>